<dbReference type="EMBL" id="LR130779">
    <property type="protein sequence ID" value="VDN64944.1"/>
    <property type="molecule type" value="Genomic_DNA"/>
</dbReference>
<name>A0A653B8G2_ECTOL</name>
<dbReference type="OrthoDB" id="6168720at2"/>
<reference evidence="1" key="1">
    <citation type="submission" date="2018-11" db="EMBL/GenBank/DDBJ databases">
        <authorList>
            <consortium name="Genoscope - CEA"/>
            <person name="William W."/>
        </authorList>
    </citation>
    <scope>NUCLEOTIDE SEQUENCE [LARGE SCALE GENOMIC DNA]</scope>
    <source>
        <strain evidence="1">T9AD</strain>
    </source>
</reference>
<protein>
    <submittedName>
        <fullName evidence="1">Uncharacterized protein</fullName>
    </submittedName>
</protein>
<sequence>MEIKSQALVDVVEDVICDVCRSGTSIPGYGPQYGKLEAQWGYGSQHDGEHYRVHLCEPCFFRVLSGLRRERTVNGMFDNDQPFAFEDFGLVSKDNYWGKNWL</sequence>
<dbReference type="AlphaFoldDB" id="A0A653B8G2"/>
<accession>A0A653B8G2</accession>
<proteinExistence type="predicted"/>
<evidence type="ECO:0000313" key="1">
    <source>
        <dbReference type="EMBL" id="VDN64944.1"/>
    </source>
</evidence>
<organism evidence="1">
    <name type="scientific">Ectopseudomonas oleovorans</name>
    <name type="common">Pseudomonas oleovorans</name>
    <dbReference type="NCBI Taxonomy" id="301"/>
    <lineage>
        <taxon>Bacteria</taxon>
        <taxon>Pseudomonadati</taxon>
        <taxon>Pseudomonadota</taxon>
        <taxon>Gammaproteobacteria</taxon>
        <taxon>Pseudomonadales</taxon>
        <taxon>Pseudomonadaceae</taxon>
        <taxon>Ectopseudomonas</taxon>
    </lineage>
</organism>
<gene>
    <name evidence="1" type="ORF">POT9AD_3969</name>
</gene>